<comment type="caution">
    <text evidence="1">The sequence shown here is derived from an EMBL/GenBank/DDBJ whole genome shotgun (WGS) entry which is preliminary data.</text>
</comment>
<reference evidence="1 2" key="2">
    <citation type="journal article" date="2022" name="Mol. Ecol. Resour.">
        <title>The genomes of chicory, endive, great burdock and yacon provide insights into Asteraceae paleo-polyploidization history and plant inulin production.</title>
        <authorList>
            <person name="Fan W."/>
            <person name="Wang S."/>
            <person name="Wang H."/>
            <person name="Wang A."/>
            <person name="Jiang F."/>
            <person name="Liu H."/>
            <person name="Zhao H."/>
            <person name="Xu D."/>
            <person name="Zhang Y."/>
        </authorList>
    </citation>
    <scope>NUCLEOTIDE SEQUENCE [LARGE SCALE GENOMIC DNA]</scope>
    <source>
        <strain evidence="2">cv. Niubang</strain>
    </source>
</reference>
<gene>
    <name evidence="1" type="ORF">L6452_16720</name>
</gene>
<organism evidence="1 2">
    <name type="scientific">Arctium lappa</name>
    <name type="common">Greater burdock</name>
    <name type="synonym">Lappa major</name>
    <dbReference type="NCBI Taxonomy" id="4217"/>
    <lineage>
        <taxon>Eukaryota</taxon>
        <taxon>Viridiplantae</taxon>
        <taxon>Streptophyta</taxon>
        <taxon>Embryophyta</taxon>
        <taxon>Tracheophyta</taxon>
        <taxon>Spermatophyta</taxon>
        <taxon>Magnoliopsida</taxon>
        <taxon>eudicotyledons</taxon>
        <taxon>Gunneridae</taxon>
        <taxon>Pentapetalae</taxon>
        <taxon>asterids</taxon>
        <taxon>campanulids</taxon>
        <taxon>Asterales</taxon>
        <taxon>Asteraceae</taxon>
        <taxon>Carduoideae</taxon>
        <taxon>Cardueae</taxon>
        <taxon>Arctiinae</taxon>
        <taxon>Arctium</taxon>
    </lineage>
</organism>
<accession>A0ACB9C192</accession>
<protein>
    <submittedName>
        <fullName evidence="1">Uncharacterized protein</fullName>
    </submittedName>
</protein>
<reference evidence="2" key="1">
    <citation type="journal article" date="2022" name="Mol. Ecol. Resour.">
        <title>The genomes of chicory, endive, great burdock and yacon provide insights into Asteraceae palaeo-polyploidization history and plant inulin production.</title>
        <authorList>
            <person name="Fan W."/>
            <person name="Wang S."/>
            <person name="Wang H."/>
            <person name="Wang A."/>
            <person name="Jiang F."/>
            <person name="Liu H."/>
            <person name="Zhao H."/>
            <person name="Xu D."/>
            <person name="Zhang Y."/>
        </authorList>
    </citation>
    <scope>NUCLEOTIDE SEQUENCE [LARGE SCALE GENOMIC DNA]</scope>
    <source>
        <strain evidence="2">cv. Niubang</strain>
    </source>
</reference>
<name>A0ACB9C192_ARCLA</name>
<keyword evidence="2" id="KW-1185">Reference proteome</keyword>
<evidence type="ECO:0000313" key="1">
    <source>
        <dbReference type="EMBL" id="KAI3728091.1"/>
    </source>
</evidence>
<evidence type="ECO:0000313" key="2">
    <source>
        <dbReference type="Proteomes" id="UP001055879"/>
    </source>
</evidence>
<proteinExistence type="predicted"/>
<sequence length="93" mass="10454">MPRWFRGAGRPFNARSRVFNILGWRLLSLFPFGPKHSSTTVMSRSTIARSTLVFDAIKKNSVLEVQEGSSTMSYDGSLLLGLGCMKFEIRLLL</sequence>
<dbReference type="EMBL" id="CM042051">
    <property type="protein sequence ID" value="KAI3728091.1"/>
    <property type="molecule type" value="Genomic_DNA"/>
</dbReference>
<dbReference type="Proteomes" id="UP001055879">
    <property type="component" value="Linkage Group LG05"/>
</dbReference>